<dbReference type="AlphaFoldDB" id="A0AAD6VWP2"/>
<dbReference type="Proteomes" id="UP001164929">
    <property type="component" value="Chromosome 7"/>
</dbReference>
<comment type="caution">
    <text evidence="1">The sequence shown here is derived from an EMBL/GenBank/DDBJ whole genome shotgun (WGS) entry which is preliminary data.</text>
</comment>
<dbReference type="EMBL" id="JAQIZT010000007">
    <property type="protein sequence ID" value="KAJ6990499.1"/>
    <property type="molecule type" value="Genomic_DNA"/>
</dbReference>
<sequence>MRSFLWSGSDMSTTRAKMAWDQEFLDNQGARKLLLGLGKILKLRSLAWPKMKHVIGDGMTTSLWFDNWHPHSPLADTYGERFIYDSGMEHNARKLFLPPSTPKGQKDEIVLVGFAKSEFLGQSSLEQLRIHHQMVDWHDIVWFKNAVPRHAFLLWVAIQRKRAHSVSRNNEDRQPLVPLNAPFGRKHYGGMFVIDATFPRMTKSLDGWISIGHCVLAWKKFRQLFLVNWFRSYSVLYLARTVNARIFADVSKSFEFGF</sequence>
<name>A0AAD6VWP2_9ROSI</name>
<protein>
    <recommendedName>
        <fullName evidence="3">Reverse transcriptase zinc-binding domain-containing protein</fullName>
    </recommendedName>
</protein>
<accession>A0AAD6VWP2</accession>
<proteinExistence type="predicted"/>
<organism evidence="1 2">
    <name type="scientific">Populus alba x Populus x berolinensis</name>
    <dbReference type="NCBI Taxonomy" id="444605"/>
    <lineage>
        <taxon>Eukaryota</taxon>
        <taxon>Viridiplantae</taxon>
        <taxon>Streptophyta</taxon>
        <taxon>Embryophyta</taxon>
        <taxon>Tracheophyta</taxon>
        <taxon>Spermatophyta</taxon>
        <taxon>Magnoliopsida</taxon>
        <taxon>eudicotyledons</taxon>
        <taxon>Gunneridae</taxon>
        <taxon>Pentapetalae</taxon>
        <taxon>rosids</taxon>
        <taxon>fabids</taxon>
        <taxon>Malpighiales</taxon>
        <taxon>Salicaceae</taxon>
        <taxon>Saliceae</taxon>
        <taxon>Populus</taxon>
    </lineage>
</organism>
<evidence type="ECO:0000313" key="1">
    <source>
        <dbReference type="EMBL" id="KAJ6990499.1"/>
    </source>
</evidence>
<gene>
    <name evidence="1" type="ORF">NC653_018914</name>
</gene>
<evidence type="ECO:0008006" key="3">
    <source>
        <dbReference type="Google" id="ProtNLM"/>
    </source>
</evidence>
<reference evidence="1" key="1">
    <citation type="journal article" date="2023" name="Mol. Ecol. Resour.">
        <title>Chromosome-level genome assembly of a triploid poplar Populus alba 'Berolinensis'.</title>
        <authorList>
            <person name="Chen S."/>
            <person name="Yu Y."/>
            <person name="Wang X."/>
            <person name="Wang S."/>
            <person name="Zhang T."/>
            <person name="Zhou Y."/>
            <person name="He R."/>
            <person name="Meng N."/>
            <person name="Wang Y."/>
            <person name="Liu W."/>
            <person name="Liu Z."/>
            <person name="Liu J."/>
            <person name="Guo Q."/>
            <person name="Huang H."/>
            <person name="Sederoff R.R."/>
            <person name="Wang G."/>
            <person name="Qu G."/>
            <person name="Chen S."/>
        </authorList>
    </citation>
    <scope>NUCLEOTIDE SEQUENCE</scope>
    <source>
        <strain evidence="1">SC-2020</strain>
    </source>
</reference>
<evidence type="ECO:0000313" key="2">
    <source>
        <dbReference type="Proteomes" id="UP001164929"/>
    </source>
</evidence>
<keyword evidence="2" id="KW-1185">Reference proteome</keyword>